<evidence type="ECO:0000313" key="2">
    <source>
        <dbReference type="Proteomes" id="UP001223072"/>
    </source>
</evidence>
<evidence type="ECO:0000313" key="1">
    <source>
        <dbReference type="EMBL" id="MDQ0935178.1"/>
    </source>
</evidence>
<comment type="caution">
    <text evidence="1">The sequence shown here is derived from an EMBL/GenBank/DDBJ whole genome shotgun (WGS) entry which is preliminary data.</text>
</comment>
<organism evidence="1 2">
    <name type="scientific">Streptomyces turgidiscabies</name>
    <dbReference type="NCBI Taxonomy" id="85558"/>
    <lineage>
        <taxon>Bacteria</taxon>
        <taxon>Bacillati</taxon>
        <taxon>Actinomycetota</taxon>
        <taxon>Actinomycetes</taxon>
        <taxon>Kitasatosporales</taxon>
        <taxon>Streptomycetaceae</taxon>
        <taxon>Streptomyces</taxon>
    </lineage>
</organism>
<accession>A0ABU0RTR2</accession>
<dbReference type="GO" id="GO:0000428">
    <property type="term" value="C:DNA-directed RNA polymerase complex"/>
    <property type="evidence" value="ECO:0007669"/>
    <property type="project" value="UniProtKB-KW"/>
</dbReference>
<gene>
    <name evidence="1" type="ORF">QFZ49_005149</name>
</gene>
<proteinExistence type="predicted"/>
<name>A0ABU0RTR2_9ACTN</name>
<dbReference type="EMBL" id="JAUSZS010000006">
    <property type="protein sequence ID" value="MDQ0935178.1"/>
    <property type="molecule type" value="Genomic_DNA"/>
</dbReference>
<keyword evidence="1" id="KW-0804">Transcription</keyword>
<keyword evidence="2" id="KW-1185">Reference proteome</keyword>
<dbReference type="Proteomes" id="UP001223072">
    <property type="component" value="Unassembled WGS sequence"/>
</dbReference>
<sequence length="160" mass="17396">MTEHRRAAATGRPAPAVALARHRMPMRAGERAERAALAAYAVFRERHYEPYLQYAALRIGQHGAAESAVAAAFTELAVSWTAVLGSAGPAAVAWRILHDHIDLVLGQHLGHMSGGQVVRTLRRDVQLLHQQLHLSCDRIAEVLGVPPDQVPGLLPRSSKE</sequence>
<keyword evidence="1" id="KW-0240">DNA-directed RNA polymerase</keyword>
<reference evidence="1 2" key="1">
    <citation type="submission" date="2023-07" db="EMBL/GenBank/DDBJ databases">
        <title>Comparative genomics of wheat-associated soil bacteria to identify genetic determinants of phenazine resistance.</title>
        <authorList>
            <person name="Mouncey N."/>
        </authorList>
    </citation>
    <scope>NUCLEOTIDE SEQUENCE [LARGE SCALE GENOMIC DNA]</scope>
    <source>
        <strain evidence="1 2">W2I16</strain>
    </source>
</reference>
<dbReference type="RefSeq" id="WP_307628781.1">
    <property type="nucleotide sequence ID" value="NZ_JAUSZS010000006.1"/>
</dbReference>
<protein>
    <submittedName>
        <fullName evidence="1">DNA-directed RNA polymerase specialized sigma24 family protein</fullName>
    </submittedName>
</protein>